<protein>
    <submittedName>
        <fullName evidence="1">Uncharacterized protein</fullName>
    </submittedName>
</protein>
<organism evidence="1 2">
    <name type="scientific">Portunus trituberculatus</name>
    <name type="common">Swimming crab</name>
    <name type="synonym">Neptunus trituberculatus</name>
    <dbReference type="NCBI Taxonomy" id="210409"/>
    <lineage>
        <taxon>Eukaryota</taxon>
        <taxon>Metazoa</taxon>
        <taxon>Ecdysozoa</taxon>
        <taxon>Arthropoda</taxon>
        <taxon>Crustacea</taxon>
        <taxon>Multicrustacea</taxon>
        <taxon>Malacostraca</taxon>
        <taxon>Eumalacostraca</taxon>
        <taxon>Eucarida</taxon>
        <taxon>Decapoda</taxon>
        <taxon>Pleocyemata</taxon>
        <taxon>Brachyura</taxon>
        <taxon>Eubrachyura</taxon>
        <taxon>Portunoidea</taxon>
        <taxon>Portunidae</taxon>
        <taxon>Portuninae</taxon>
        <taxon>Portunus</taxon>
    </lineage>
</organism>
<accession>A0A5B7JZV6</accession>
<comment type="caution">
    <text evidence="1">The sequence shown here is derived from an EMBL/GenBank/DDBJ whole genome shotgun (WGS) entry which is preliminary data.</text>
</comment>
<name>A0A5B7JZV6_PORTR</name>
<dbReference type="Proteomes" id="UP000324222">
    <property type="component" value="Unassembled WGS sequence"/>
</dbReference>
<proteinExistence type="predicted"/>
<evidence type="ECO:0000313" key="1">
    <source>
        <dbReference type="EMBL" id="MPD01673.1"/>
    </source>
</evidence>
<gene>
    <name evidence="1" type="ORF">E2C01_097211</name>
</gene>
<keyword evidence="2" id="KW-1185">Reference proteome</keyword>
<evidence type="ECO:0000313" key="2">
    <source>
        <dbReference type="Proteomes" id="UP000324222"/>
    </source>
</evidence>
<dbReference type="EMBL" id="VSRR010128124">
    <property type="protein sequence ID" value="MPD01673.1"/>
    <property type="molecule type" value="Genomic_DNA"/>
</dbReference>
<dbReference type="AlphaFoldDB" id="A0A5B7JZV6"/>
<reference evidence="1 2" key="1">
    <citation type="submission" date="2019-05" db="EMBL/GenBank/DDBJ databases">
        <title>Another draft genome of Portunus trituberculatus and its Hox gene families provides insights of decapod evolution.</title>
        <authorList>
            <person name="Jeong J.-H."/>
            <person name="Song I."/>
            <person name="Kim S."/>
            <person name="Choi T."/>
            <person name="Kim D."/>
            <person name="Ryu S."/>
            <person name="Kim W."/>
        </authorList>
    </citation>
    <scope>NUCLEOTIDE SEQUENCE [LARGE SCALE GENOMIC DNA]</scope>
    <source>
        <tissue evidence="1">Muscle</tissue>
    </source>
</reference>
<sequence length="61" mass="7425">MYSLKSIPWLLTTTMLKYQINLDERTHSVLERPEFYTPERNHNCQLSRHLCEEKKKELMTV</sequence>